<proteinExistence type="predicted"/>
<evidence type="ECO:0000256" key="2">
    <source>
        <dbReference type="SAM" id="MobiDB-lite"/>
    </source>
</evidence>
<dbReference type="EMBL" id="KQ976445">
    <property type="protein sequence ID" value="KYM86123.1"/>
    <property type="molecule type" value="Genomic_DNA"/>
</dbReference>
<keyword evidence="4" id="KW-1185">Reference proteome</keyword>
<organism evidence="3 4">
    <name type="scientific">Atta colombica</name>
    <dbReference type="NCBI Taxonomy" id="520822"/>
    <lineage>
        <taxon>Eukaryota</taxon>
        <taxon>Metazoa</taxon>
        <taxon>Ecdysozoa</taxon>
        <taxon>Arthropoda</taxon>
        <taxon>Hexapoda</taxon>
        <taxon>Insecta</taxon>
        <taxon>Pterygota</taxon>
        <taxon>Neoptera</taxon>
        <taxon>Endopterygota</taxon>
        <taxon>Hymenoptera</taxon>
        <taxon>Apocrita</taxon>
        <taxon>Aculeata</taxon>
        <taxon>Formicoidea</taxon>
        <taxon>Formicidae</taxon>
        <taxon>Myrmicinae</taxon>
        <taxon>Atta</taxon>
    </lineage>
</organism>
<evidence type="ECO:0000313" key="4">
    <source>
        <dbReference type="Proteomes" id="UP000078540"/>
    </source>
</evidence>
<dbReference type="AlphaFoldDB" id="A0A151I4V1"/>
<dbReference type="Proteomes" id="UP000078540">
    <property type="component" value="Unassembled WGS sequence"/>
</dbReference>
<feature type="coiled-coil region" evidence="1">
    <location>
        <begin position="71"/>
        <end position="121"/>
    </location>
</feature>
<protein>
    <submittedName>
        <fullName evidence="3">Uncharacterized protein</fullName>
    </submittedName>
</protein>
<gene>
    <name evidence="3" type="ORF">ALC53_04317</name>
</gene>
<feature type="region of interest" description="Disordered" evidence="2">
    <location>
        <begin position="130"/>
        <end position="162"/>
    </location>
</feature>
<accession>A0A151I4V1</accession>
<feature type="compositionally biased region" description="Basic and acidic residues" evidence="2">
    <location>
        <begin position="130"/>
        <end position="160"/>
    </location>
</feature>
<reference evidence="3 4" key="1">
    <citation type="submission" date="2015-09" db="EMBL/GenBank/DDBJ databases">
        <title>Atta colombica WGS genome.</title>
        <authorList>
            <person name="Nygaard S."/>
            <person name="Hu H."/>
            <person name="Boomsma J."/>
            <person name="Zhang G."/>
        </authorList>
    </citation>
    <scope>NUCLEOTIDE SEQUENCE [LARGE SCALE GENOMIC DNA]</scope>
    <source>
        <strain evidence="3">Treedump-2</strain>
        <tissue evidence="3">Whole body</tissue>
    </source>
</reference>
<evidence type="ECO:0000256" key="1">
    <source>
        <dbReference type="SAM" id="Coils"/>
    </source>
</evidence>
<keyword evidence="1" id="KW-0175">Coiled coil</keyword>
<sequence length="242" mass="28515">MSRGLRKAICYRAMQSGNGNLQYFHSGNGNTNKVRRWHGYECKLCGECVRKNNRRIIGEYADNQIRACDFTRAGNKEAEKLEAEVGEIKREVWEQLHRKRNEEWAKQMGEAEVRARGLTEKGRELEIKDLSSQRERVRERTGSNRREESEQEEARSEVSGRGKYSTYTRIVTNSGREERRLNFVIKGINVEEELKDREKGQRRREVWVKEWVEEKLEVECNIVAARESVYVVEGEEKKKRKS</sequence>
<evidence type="ECO:0000313" key="3">
    <source>
        <dbReference type="EMBL" id="KYM86123.1"/>
    </source>
</evidence>
<name>A0A151I4V1_9HYME</name>